<sequence length="332" mass="35769">MKSRLLMTAMGALMTLGMGTAASAETAMRCAHQLPPQHPVAQIIDTWATQVETLSGGEIDVQLFPADSLVGANDAILSVAKGDIECAFSVPFVWGKTMPIMGVSLEPFAFSDINIWRNWYGSEAAQFLEGKLREKGLENVAWIFQTRDSAFSSNGKFLAAPEDFKGMKIRGLMPAFNASLEALGAAPVSTPGSEVYESLATGVIDGAMAGVDSTVSRKYYEVQDHFSIIPAISVYFHGYTNAKFYAGLSDTAKEALRQAGAEAAATAVKVAEEGEATYPKQLEEKGVSVYRLTDAENAALQEIMYPAFLNAFTAPKEDVEELHGLIDKLRAQ</sequence>
<dbReference type="EMBL" id="PVTQ01000008">
    <property type="protein sequence ID" value="PRY88334.1"/>
    <property type="molecule type" value="Genomic_DNA"/>
</dbReference>
<dbReference type="InterPro" id="IPR038404">
    <property type="entry name" value="TRAP_DctP_sf"/>
</dbReference>
<keyword evidence="5" id="KW-0574">Periplasm</keyword>
<feature type="signal peptide" evidence="6">
    <location>
        <begin position="1"/>
        <end position="23"/>
    </location>
</feature>
<organism evidence="7 8">
    <name type="scientific">Donghicola tyrosinivorans</name>
    <dbReference type="NCBI Taxonomy" id="1652492"/>
    <lineage>
        <taxon>Bacteria</taxon>
        <taxon>Pseudomonadati</taxon>
        <taxon>Pseudomonadota</taxon>
        <taxon>Alphaproteobacteria</taxon>
        <taxon>Rhodobacterales</taxon>
        <taxon>Roseobacteraceae</taxon>
        <taxon>Donghicola</taxon>
    </lineage>
</organism>
<name>A0A2T0WP84_9RHOB</name>
<comment type="similarity">
    <text evidence="2">Belongs to the bacterial solute-binding protein 7 family.</text>
</comment>
<evidence type="ECO:0000256" key="6">
    <source>
        <dbReference type="SAM" id="SignalP"/>
    </source>
</evidence>
<evidence type="ECO:0000313" key="8">
    <source>
        <dbReference type="Proteomes" id="UP000238392"/>
    </source>
</evidence>
<feature type="chain" id="PRO_5015542674" evidence="6">
    <location>
        <begin position="24"/>
        <end position="332"/>
    </location>
</feature>
<evidence type="ECO:0000256" key="2">
    <source>
        <dbReference type="ARBA" id="ARBA00009023"/>
    </source>
</evidence>
<dbReference type="Pfam" id="PF03480">
    <property type="entry name" value="DctP"/>
    <property type="match status" value="1"/>
</dbReference>
<dbReference type="GO" id="GO:0042597">
    <property type="term" value="C:periplasmic space"/>
    <property type="evidence" value="ECO:0007669"/>
    <property type="project" value="UniProtKB-SubCell"/>
</dbReference>
<keyword evidence="3" id="KW-0813">Transport</keyword>
<dbReference type="PANTHER" id="PTHR33376:SF7">
    <property type="entry name" value="C4-DICARBOXYLATE-BINDING PROTEIN DCTB"/>
    <property type="match status" value="1"/>
</dbReference>
<reference evidence="7 8" key="1">
    <citation type="submission" date="2018-03" db="EMBL/GenBank/DDBJ databases">
        <title>Genomic Encyclopedia of Archaeal and Bacterial Type Strains, Phase II (KMG-II): from individual species to whole genera.</title>
        <authorList>
            <person name="Goeker M."/>
        </authorList>
    </citation>
    <scope>NUCLEOTIDE SEQUENCE [LARGE SCALE GENOMIC DNA]</scope>
    <source>
        <strain evidence="7 8">DSM 100212</strain>
    </source>
</reference>
<evidence type="ECO:0000313" key="7">
    <source>
        <dbReference type="EMBL" id="PRY88334.1"/>
    </source>
</evidence>
<dbReference type="GO" id="GO:0055085">
    <property type="term" value="P:transmembrane transport"/>
    <property type="evidence" value="ECO:0007669"/>
    <property type="project" value="InterPro"/>
</dbReference>
<dbReference type="PANTHER" id="PTHR33376">
    <property type="match status" value="1"/>
</dbReference>
<evidence type="ECO:0000256" key="4">
    <source>
        <dbReference type="ARBA" id="ARBA00022729"/>
    </source>
</evidence>
<keyword evidence="4 6" id="KW-0732">Signal</keyword>
<gene>
    <name evidence="7" type="ORF">CLV74_108139</name>
</gene>
<dbReference type="Proteomes" id="UP000238392">
    <property type="component" value="Unassembled WGS sequence"/>
</dbReference>
<evidence type="ECO:0000256" key="1">
    <source>
        <dbReference type="ARBA" id="ARBA00004418"/>
    </source>
</evidence>
<protein>
    <submittedName>
        <fullName evidence="7">C4-dicarboxylate-binding protein DctP</fullName>
    </submittedName>
</protein>
<dbReference type="InterPro" id="IPR018389">
    <property type="entry name" value="DctP_fam"/>
</dbReference>
<accession>A0A2T0WP84</accession>
<dbReference type="NCBIfam" id="NF037995">
    <property type="entry name" value="TRAP_S1"/>
    <property type="match status" value="1"/>
</dbReference>
<comment type="subcellular location">
    <subcellularLocation>
        <location evidence="1">Periplasm</location>
    </subcellularLocation>
</comment>
<evidence type="ECO:0000256" key="5">
    <source>
        <dbReference type="ARBA" id="ARBA00022764"/>
    </source>
</evidence>
<proteinExistence type="inferred from homology"/>
<keyword evidence="8" id="KW-1185">Reference proteome</keyword>
<evidence type="ECO:0000256" key="3">
    <source>
        <dbReference type="ARBA" id="ARBA00022448"/>
    </source>
</evidence>
<dbReference type="Gene3D" id="3.40.190.170">
    <property type="entry name" value="Bacterial extracellular solute-binding protein, family 7"/>
    <property type="match status" value="1"/>
</dbReference>
<dbReference type="RefSeq" id="WP_245888542.1">
    <property type="nucleotide sequence ID" value="NZ_PVTQ01000008.1"/>
</dbReference>
<comment type="caution">
    <text evidence="7">The sequence shown here is derived from an EMBL/GenBank/DDBJ whole genome shotgun (WGS) entry which is preliminary data.</text>
</comment>
<dbReference type="AlphaFoldDB" id="A0A2T0WP84"/>